<dbReference type="SUPFAM" id="SSF46689">
    <property type="entry name" value="Homeodomain-like"/>
    <property type="match status" value="1"/>
</dbReference>
<feature type="domain" description="HTH tetR-type" evidence="5">
    <location>
        <begin position="5"/>
        <end position="65"/>
    </location>
</feature>
<dbReference type="PANTHER" id="PTHR47506:SF1">
    <property type="entry name" value="HTH-TYPE TRANSCRIPTIONAL REGULATOR YJDC"/>
    <property type="match status" value="1"/>
</dbReference>
<dbReference type="PROSITE" id="PS50977">
    <property type="entry name" value="HTH_TETR_2"/>
    <property type="match status" value="1"/>
</dbReference>
<dbReference type="InterPro" id="IPR001647">
    <property type="entry name" value="HTH_TetR"/>
</dbReference>
<comment type="caution">
    <text evidence="6">The sequence shown here is derived from an EMBL/GenBank/DDBJ whole genome shotgun (WGS) entry which is preliminary data.</text>
</comment>
<sequence>MTAANTSFQIILDATEVLIQEKGCRQTTLQDIIRSTGLSKGAIYHYVSGKDELLGLVLKSRVEKMNARFTEVVTSPNTSGLDDPLRLISEGMLQSTNHQDVTNKIFIYLLSQMDNPKVAAMVQDAYKFTLETCTRWIDVGKMHKVIPAEVHSAKVAETLVMFMYGMRVQNTIMQEPSQMTVQDLIAFMTRSLG</sequence>
<keyword evidence="1" id="KW-0805">Transcription regulation</keyword>
<dbReference type="SUPFAM" id="SSF48498">
    <property type="entry name" value="Tetracyclin repressor-like, C-terminal domain"/>
    <property type="match status" value="1"/>
</dbReference>
<evidence type="ECO:0000256" key="3">
    <source>
        <dbReference type="ARBA" id="ARBA00023163"/>
    </source>
</evidence>
<reference evidence="6 7" key="1">
    <citation type="submission" date="2024-09" db="EMBL/GenBank/DDBJ databases">
        <authorList>
            <person name="Sun Q."/>
            <person name="Mori K."/>
        </authorList>
    </citation>
    <scope>NUCLEOTIDE SEQUENCE [LARGE SCALE GENOMIC DNA]</scope>
    <source>
        <strain evidence="6 7">JCM 11201</strain>
    </source>
</reference>
<proteinExistence type="predicted"/>
<dbReference type="Gene3D" id="1.10.357.10">
    <property type="entry name" value="Tetracycline Repressor, domain 2"/>
    <property type="match status" value="1"/>
</dbReference>
<evidence type="ECO:0000313" key="7">
    <source>
        <dbReference type="Proteomes" id="UP001589609"/>
    </source>
</evidence>
<feature type="DNA-binding region" description="H-T-H motif" evidence="4">
    <location>
        <begin position="28"/>
        <end position="47"/>
    </location>
</feature>
<dbReference type="EMBL" id="JBHMAF010000189">
    <property type="protein sequence ID" value="MFB9761233.1"/>
    <property type="molecule type" value="Genomic_DNA"/>
</dbReference>
<organism evidence="6 7">
    <name type="scientific">Ectobacillus funiculus</name>
    <dbReference type="NCBI Taxonomy" id="137993"/>
    <lineage>
        <taxon>Bacteria</taxon>
        <taxon>Bacillati</taxon>
        <taxon>Bacillota</taxon>
        <taxon>Bacilli</taxon>
        <taxon>Bacillales</taxon>
        <taxon>Bacillaceae</taxon>
        <taxon>Ectobacillus</taxon>
    </lineage>
</organism>
<dbReference type="RefSeq" id="WP_379951435.1">
    <property type="nucleotide sequence ID" value="NZ_JBHMAF010000189.1"/>
</dbReference>
<evidence type="ECO:0000256" key="4">
    <source>
        <dbReference type="PROSITE-ProRule" id="PRU00335"/>
    </source>
</evidence>
<dbReference type="Pfam" id="PF00440">
    <property type="entry name" value="TetR_N"/>
    <property type="match status" value="1"/>
</dbReference>
<keyword evidence="3" id="KW-0804">Transcription</keyword>
<dbReference type="InterPro" id="IPR009057">
    <property type="entry name" value="Homeodomain-like_sf"/>
</dbReference>
<evidence type="ECO:0000313" key="6">
    <source>
        <dbReference type="EMBL" id="MFB9761233.1"/>
    </source>
</evidence>
<name>A0ABV5WLD2_9BACI</name>
<evidence type="ECO:0000256" key="2">
    <source>
        <dbReference type="ARBA" id="ARBA00023125"/>
    </source>
</evidence>
<evidence type="ECO:0000256" key="1">
    <source>
        <dbReference type="ARBA" id="ARBA00023015"/>
    </source>
</evidence>
<keyword evidence="7" id="KW-1185">Reference proteome</keyword>
<dbReference type="Proteomes" id="UP001589609">
    <property type="component" value="Unassembled WGS sequence"/>
</dbReference>
<evidence type="ECO:0000259" key="5">
    <source>
        <dbReference type="PROSITE" id="PS50977"/>
    </source>
</evidence>
<dbReference type="PANTHER" id="PTHR47506">
    <property type="entry name" value="TRANSCRIPTIONAL REGULATORY PROTEIN"/>
    <property type="match status" value="1"/>
</dbReference>
<accession>A0ABV5WLD2</accession>
<protein>
    <submittedName>
        <fullName evidence="6">TetR/AcrR family transcriptional regulator</fullName>
    </submittedName>
</protein>
<dbReference type="PRINTS" id="PR00455">
    <property type="entry name" value="HTHTETR"/>
</dbReference>
<gene>
    <name evidence="6" type="ORF">ACFFMS_23565</name>
</gene>
<dbReference type="InterPro" id="IPR036271">
    <property type="entry name" value="Tet_transcr_reg_TetR-rel_C_sf"/>
</dbReference>
<keyword evidence="2 4" id="KW-0238">DNA-binding</keyword>